<comment type="caution">
    <text evidence="2">The sequence shown here is derived from an EMBL/GenBank/DDBJ whole genome shotgun (WGS) entry which is preliminary data.</text>
</comment>
<sequence>MRESRHGQGKRWRVRYNDANGEPHTRFFERKADADAWDAAARAGTVDEVRVDQAERRLVFQEYAERSLPGFRQPRHAQHQPDRRARMARRSRRYGCTSTC</sequence>
<proteinExistence type="predicted"/>
<organism evidence="2 3">
    <name type="scientific">Luedemannella helvata</name>
    <dbReference type="NCBI Taxonomy" id="349315"/>
    <lineage>
        <taxon>Bacteria</taxon>
        <taxon>Bacillati</taxon>
        <taxon>Actinomycetota</taxon>
        <taxon>Actinomycetes</taxon>
        <taxon>Micromonosporales</taxon>
        <taxon>Micromonosporaceae</taxon>
        <taxon>Luedemannella</taxon>
    </lineage>
</organism>
<accession>A0ABP4X7I1</accession>
<keyword evidence="3" id="KW-1185">Reference proteome</keyword>
<dbReference type="EMBL" id="BAAALS010000027">
    <property type="protein sequence ID" value="GAA1769445.1"/>
    <property type="molecule type" value="Genomic_DNA"/>
</dbReference>
<feature type="region of interest" description="Disordered" evidence="1">
    <location>
        <begin position="69"/>
        <end position="100"/>
    </location>
</feature>
<protein>
    <submittedName>
        <fullName evidence="2">Uncharacterized protein</fullName>
    </submittedName>
</protein>
<reference evidence="3" key="1">
    <citation type="journal article" date="2019" name="Int. J. Syst. Evol. Microbiol.">
        <title>The Global Catalogue of Microorganisms (GCM) 10K type strain sequencing project: providing services to taxonomists for standard genome sequencing and annotation.</title>
        <authorList>
            <consortium name="The Broad Institute Genomics Platform"/>
            <consortium name="The Broad Institute Genome Sequencing Center for Infectious Disease"/>
            <person name="Wu L."/>
            <person name="Ma J."/>
        </authorList>
    </citation>
    <scope>NUCLEOTIDE SEQUENCE [LARGE SCALE GENOMIC DNA]</scope>
    <source>
        <strain evidence="3">JCM 13249</strain>
    </source>
</reference>
<dbReference type="Proteomes" id="UP001500655">
    <property type="component" value="Unassembled WGS sequence"/>
</dbReference>
<gene>
    <name evidence="2" type="ORF">GCM10009681_46020</name>
</gene>
<name>A0ABP4X7I1_9ACTN</name>
<evidence type="ECO:0000313" key="2">
    <source>
        <dbReference type="EMBL" id="GAA1769445.1"/>
    </source>
</evidence>
<evidence type="ECO:0000313" key="3">
    <source>
        <dbReference type="Proteomes" id="UP001500655"/>
    </source>
</evidence>
<evidence type="ECO:0000256" key="1">
    <source>
        <dbReference type="SAM" id="MobiDB-lite"/>
    </source>
</evidence>